<comment type="similarity">
    <text evidence="1">Belongs to the peptidase S33 family.</text>
</comment>
<dbReference type="Proteomes" id="UP000307440">
    <property type="component" value="Unassembled WGS sequence"/>
</dbReference>
<proteinExistence type="inferred from homology"/>
<organism evidence="6 7">
    <name type="scientific">Coprinopsis marcescibilis</name>
    <name type="common">Agaric fungus</name>
    <name type="synonym">Psathyrella marcescibilis</name>
    <dbReference type="NCBI Taxonomy" id="230819"/>
    <lineage>
        <taxon>Eukaryota</taxon>
        <taxon>Fungi</taxon>
        <taxon>Dikarya</taxon>
        <taxon>Basidiomycota</taxon>
        <taxon>Agaricomycotina</taxon>
        <taxon>Agaricomycetes</taxon>
        <taxon>Agaricomycetidae</taxon>
        <taxon>Agaricales</taxon>
        <taxon>Agaricineae</taxon>
        <taxon>Psathyrellaceae</taxon>
        <taxon>Coprinopsis</taxon>
    </lineage>
</organism>
<feature type="active site" description="Proton donor" evidence="4">
    <location>
        <position position="321"/>
    </location>
</feature>
<dbReference type="PRINTS" id="PR00412">
    <property type="entry name" value="EPOXHYDRLASE"/>
</dbReference>
<evidence type="ECO:0000256" key="4">
    <source>
        <dbReference type="PIRSR" id="PIRSR001112-1"/>
    </source>
</evidence>
<keyword evidence="2" id="KW-0058">Aromatic hydrocarbons catabolism</keyword>
<dbReference type="Pfam" id="PF06441">
    <property type="entry name" value="EHN"/>
    <property type="match status" value="1"/>
</dbReference>
<dbReference type="InterPro" id="IPR000639">
    <property type="entry name" value="Epox_hydrolase-like"/>
</dbReference>
<protein>
    <submittedName>
        <fullName evidence="6">Epoxide hydrolase domain-containing protein</fullName>
    </submittedName>
</protein>
<sequence>MKASTTMSALIKPFKIEVASDTLDWITHRVKTARVIPDVIHPKGEEWNDGIPSSVMGDLQTYWANEYDWRKVEARLNEIYKMFTVDLEDGDETINLHFVHHRSDRKDAIPLLFAHGWPGNFTEVENLLTLANPSDPNQQAFHIVAPSLPGFTFSSAPKKPDFGLPRIARIYHRLMVALGYKHYVAQGGDWGSLVLRSVALQYPEAVVGLHINFPIALPPSPLKNPLALFWLAIGWLSPEEKRRIERMKWFLTEENGYSRIQGTKPQTISFGLLDSPIGLLAWIREKMQNAVEPDYVWDKERVITWTMFYLLQNSSGTARLYKAGGPQSMRRDILQNKISSQVAFGASSFPYDIGFLTKWWAQASLADNITFWKVQDKGGHFPSVEVPELLIKDILDFVHTIPVERKKLLLAHK</sequence>
<dbReference type="Gene3D" id="3.40.50.1820">
    <property type="entry name" value="alpha/beta hydrolase"/>
    <property type="match status" value="1"/>
</dbReference>
<gene>
    <name evidence="6" type="ORF">FA15DRAFT_278100</name>
</gene>
<dbReference type="PIRSF" id="PIRSF001112">
    <property type="entry name" value="Epoxide_hydrolase"/>
    <property type="match status" value="1"/>
</dbReference>
<evidence type="ECO:0000259" key="5">
    <source>
        <dbReference type="Pfam" id="PF06441"/>
    </source>
</evidence>
<evidence type="ECO:0000256" key="3">
    <source>
        <dbReference type="ARBA" id="ARBA00022801"/>
    </source>
</evidence>
<dbReference type="AlphaFoldDB" id="A0A5C3L1D3"/>
<dbReference type="SUPFAM" id="SSF53474">
    <property type="entry name" value="alpha/beta-Hydrolases"/>
    <property type="match status" value="1"/>
</dbReference>
<evidence type="ECO:0000313" key="7">
    <source>
        <dbReference type="Proteomes" id="UP000307440"/>
    </source>
</evidence>
<dbReference type="GO" id="GO:0004301">
    <property type="term" value="F:epoxide hydrolase activity"/>
    <property type="evidence" value="ECO:0007669"/>
    <property type="project" value="TreeGrafter"/>
</dbReference>
<dbReference type="InterPro" id="IPR016292">
    <property type="entry name" value="Epoxide_hydrolase"/>
</dbReference>
<evidence type="ECO:0000313" key="6">
    <source>
        <dbReference type="EMBL" id="TFK26520.1"/>
    </source>
</evidence>
<evidence type="ECO:0000256" key="1">
    <source>
        <dbReference type="ARBA" id="ARBA00010088"/>
    </source>
</evidence>
<feature type="active site" description="Proton acceptor" evidence="4">
    <location>
        <position position="380"/>
    </location>
</feature>
<accession>A0A5C3L1D3</accession>
<dbReference type="InterPro" id="IPR010497">
    <property type="entry name" value="Epoxide_hydro_N"/>
</dbReference>
<dbReference type="GO" id="GO:0097176">
    <property type="term" value="P:epoxide metabolic process"/>
    <property type="evidence" value="ECO:0007669"/>
    <property type="project" value="TreeGrafter"/>
</dbReference>
<evidence type="ECO:0000256" key="2">
    <source>
        <dbReference type="ARBA" id="ARBA00022797"/>
    </source>
</evidence>
<dbReference type="PANTHER" id="PTHR21661:SF35">
    <property type="entry name" value="EPOXIDE HYDROLASE"/>
    <property type="match status" value="1"/>
</dbReference>
<dbReference type="STRING" id="230819.A0A5C3L1D3"/>
<dbReference type="PANTHER" id="PTHR21661">
    <property type="entry name" value="EPOXIDE HYDROLASE 1-RELATED"/>
    <property type="match status" value="1"/>
</dbReference>
<reference evidence="6 7" key="1">
    <citation type="journal article" date="2019" name="Nat. Ecol. Evol.">
        <title>Megaphylogeny resolves global patterns of mushroom evolution.</title>
        <authorList>
            <person name="Varga T."/>
            <person name="Krizsan K."/>
            <person name="Foldi C."/>
            <person name="Dima B."/>
            <person name="Sanchez-Garcia M."/>
            <person name="Sanchez-Ramirez S."/>
            <person name="Szollosi G.J."/>
            <person name="Szarkandi J.G."/>
            <person name="Papp V."/>
            <person name="Albert L."/>
            <person name="Andreopoulos W."/>
            <person name="Angelini C."/>
            <person name="Antonin V."/>
            <person name="Barry K.W."/>
            <person name="Bougher N.L."/>
            <person name="Buchanan P."/>
            <person name="Buyck B."/>
            <person name="Bense V."/>
            <person name="Catcheside P."/>
            <person name="Chovatia M."/>
            <person name="Cooper J."/>
            <person name="Damon W."/>
            <person name="Desjardin D."/>
            <person name="Finy P."/>
            <person name="Geml J."/>
            <person name="Haridas S."/>
            <person name="Hughes K."/>
            <person name="Justo A."/>
            <person name="Karasinski D."/>
            <person name="Kautmanova I."/>
            <person name="Kiss B."/>
            <person name="Kocsube S."/>
            <person name="Kotiranta H."/>
            <person name="LaButti K.M."/>
            <person name="Lechner B.E."/>
            <person name="Liimatainen K."/>
            <person name="Lipzen A."/>
            <person name="Lukacs Z."/>
            <person name="Mihaltcheva S."/>
            <person name="Morgado L.N."/>
            <person name="Niskanen T."/>
            <person name="Noordeloos M.E."/>
            <person name="Ohm R.A."/>
            <person name="Ortiz-Santana B."/>
            <person name="Ovrebo C."/>
            <person name="Racz N."/>
            <person name="Riley R."/>
            <person name="Savchenko A."/>
            <person name="Shiryaev A."/>
            <person name="Soop K."/>
            <person name="Spirin V."/>
            <person name="Szebenyi C."/>
            <person name="Tomsovsky M."/>
            <person name="Tulloss R.E."/>
            <person name="Uehling J."/>
            <person name="Grigoriev I.V."/>
            <person name="Vagvolgyi C."/>
            <person name="Papp T."/>
            <person name="Martin F.M."/>
            <person name="Miettinen O."/>
            <person name="Hibbett D.S."/>
            <person name="Nagy L.G."/>
        </authorList>
    </citation>
    <scope>NUCLEOTIDE SEQUENCE [LARGE SCALE GENOMIC DNA]</scope>
    <source>
        <strain evidence="6 7">CBS 121175</strain>
    </source>
</reference>
<dbReference type="OrthoDB" id="7130006at2759"/>
<keyword evidence="7" id="KW-1185">Reference proteome</keyword>
<name>A0A5C3L1D3_COPMA</name>
<feature type="active site" description="Nucleophile" evidence="4">
    <location>
        <position position="189"/>
    </location>
</feature>
<keyword evidence="3 6" id="KW-0378">Hydrolase</keyword>
<dbReference type="EMBL" id="ML210174">
    <property type="protein sequence ID" value="TFK26520.1"/>
    <property type="molecule type" value="Genomic_DNA"/>
</dbReference>
<dbReference type="InterPro" id="IPR029058">
    <property type="entry name" value="AB_hydrolase_fold"/>
</dbReference>
<feature type="domain" description="Epoxide hydrolase N-terminal" evidence="5">
    <location>
        <begin position="11"/>
        <end position="124"/>
    </location>
</feature>